<accession>R3X7N5</accession>
<feature type="transmembrane region" description="Helical" evidence="1">
    <location>
        <begin position="69"/>
        <end position="93"/>
    </location>
</feature>
<reference evidence="2 3" key="1">
    <citation type="submission" date="2013-02" db="EMBL/GenBank/DDBJ databases">
        <title>The Genome Sequence of Enterococcus caccae BAA-1240.</title>
        <authorList>
            <consortium name="The Broad Institute Genome Sequencing Platform"/>
            <consortium name="The Broad Institute Genome Sequencing Center for Infectious Disease"/>
            <person name="Earl A.M."/>
            <person name="Gilmore M.S."/>
            <person name="Lebreton F."/>
            <person name="Walker B."/>
            <person name="Young S.K."/>
            <person name="Zeng Q."/>
            <person name="Gargeya S."/>
            <person name="Fitzgerald M."/>
            <person name="Haas B."/>
            <person name="Abouelleil A."/>
            <person name="Alvarado L."/>
            <person name="Arachchi H.M."/>
            <person name="Berlin A.M."/>
            <person name="Chapman S.B."/>
            <person name="Dewar J."/>
            <person name="Goldberg J."/>
            <person name="Griggs A."/>
            <person name="Gujja S."/>
            <person name="Hansen M."/>
            <person name="Howarth C."/>
            <person name="Imamovic A."/>
            <person name="Larimer J."/>
            <person name="McCowan C."/>
            <person name="Murphy C."/>
            <person name="Neiman D."/>
            <person name="Pearson M."/>
            <person name="Priest M."/>
            <person name="Roberts A."/>
            <person name="Saif S."/>
            <person name="Shea T."/>
            <person name="Sisk P."/>
            <person name="Sykes S."/>
            <person name="Wortman J."/>
            <person name="Nusbaum C."/>
            <person name="Birren B."/>
        </authorList>
    </citation>
    <scope>NUCLEOTIDE SEQUENCE [LARGE SCALE GENOMIC DNA]</scope>
    <source>
        <strain evidence="2 3">ATCC BAA-1240</strain>
    </source>
</reference>
<gene>
    <name evidence="2" type="ORF">UC7_00509</name>
</gene>
<evidence type="ECO:0000313" key="3">
    <source>
        <dbReference type="Proteomes" id="UP000013840"/>
    </source>
</evidence>
<keyword evidence="1" id="KW-1133">Transmembrane helix</keyword>
<feature type="transmembrane region" description="Helical" evidence="1">
    <location>
        <begin position="184"/>
        <end position="215"/>
    </location>
</feature>
<dbReference type="AlphaFoldDB" id="R3X7N5"/>
<feature type="transmembrane region" description="Helical" evidence="1">
    <location>
        <begin position="524"/>
        <end position="541"/>
    </location>
</feature>
<feature type="transmembrane region" description="Helical" evidence="1">
    <location>
        <begin position="161"/>
        <end position="178"/>
    </location>
</feature>
<dbReference type="PATRIC" id="fig|1158612.3.peg.513"/>
<feature type="transmembrane region" description="Helical" evidence="1">
    <location>
        <begin position="374"/>
        <end position="392"/>
    </location>
</feature>
<dbReference type="Proteomes" id="UP000013840">
    <property type="component" value="Unassembled WGS sequence"/>
</dbReference>
<dbReference type="eggNOG" id="COG5617">
    <property type="taxonomic scope" value="Bacteria"/>
</dbReference>
<feature type="transmembrane region" description="Helical" evidence="1">
    <location>
        <begin position="346"/>
        <end position="362"/>
    </location>
</feature>
<sequence>MWRLKRNVSEYPSWLLYMMFLFLSILCIYFTFISNGKLYAGDDVVFHMGRIEGLSRAIRQGDYFPKINYYFLFGMGYASSIFYPDLFLYPAALFRVVGFTITQSYILYMILINFLTFVSSYYSFLYGSKNKIKSLFFAVIYGLASYRLCDVIVRGALGETLAFLFLPVVILGIIQIVQGDYRKFFFLGIGMAGIFYAHLLSTVIFSMFIGLYFLLNIRKLVNEKQRISYFLLSIALTIILVSPVLFPLLEQLMYQRLNVQTKPIFYLQNSASSLFEYINISINNTGFNNLGIFIFSSIGYLILCLKKITTTSKQMLIIGSIFLFVTTDSFPHALFHNTLLNTIQFTWRYFMIISTVICWALADSLDQLLPKKSVKFVSIIVFLFMIIQSISYQMNAKEEKKFLHKDFENPNPAALGNGKEYLPINMDFDRFINNPHNMRAGSKKIKLTNLKRGYDFIRLDYDAPEETTLTFPLTFYKGYTVNSTGDPLVRGLQNSKENVGLSEVVVKGKGQLAISYTGTKIQKIAKIPAVVLIVVSSVLFLRKRQLLEEKNNMRS</sequence>
<keyword evidence="1" id="KW-0812">Transmembrane</keyword>
<dbReference type="EMBL" id="AJAU01000006">
    <property type="protein sequence ID" value="EOL50090.1"/>
    <property type="molecule type" value="Genomic_DNA"/>
</dbReference>
<comment type="caution">
    <text evidence="2">The sequence shown here is derived from an EMBL/GenBank/DDBJ whole genome shotgun (WGS) entry which is preliminary data.</text>
</comment>
<evidence type="ECO:0000256" key="1">
    <source>
        <dbReference type="SAM" id="Phobius"/>
    </source>
</evidence>
<dbReference type="OrthoDB" id="9784157at2"/>
<feature type="transmembrane region" description="Helical" evidence="1">
    <location>
        <begin position="105"/>
        <end position="126"/>
    </location>
</feature>
<evidence type="ECO:0008006" key="4">
    <source>
        <dbReference type="Google" id="ProtNLM"/>
    </source>
</evidence>
<dbReference type="RefSeq" id="WP_010770692.1">
    <property type="nucleotide sequence ID" value="NZ_KB946332.1"/>
</dbReference>
<feature type="transmembrane region" description="Helical" evidence="1">
    <location>
        <begin position="12"/>
        <end position="32"/>
    </location>
</feature>
<feature type="transmembrane region" description="Helical" evidence="1">
    <location>
        <begin position="315"/>
        <end position="334"/>
    </location>
</feature>
<organism evidence="2 3">
    <name type="scientific">Enterococcus caccae ATCC BAA-1240</name>
    <dbReference type="NCBI Taxonomy" id="1158612"/>
    <lineage>
        <taxon>Bacteria</taxon>
        <taxon>Bacillati</taxon>
        <taxon>Bacillota</taxon>
        <taxon>Bacilli</taxon>
        <taxon>Lactobacillales</taxon>
        <taxon>Enterococcaceae</taxon>
        <taxon>Enterococcus</taxon>
    </lineage>
</organism>
<feature type="transmembrane region" description="Helical" evidence="1">
    <location>
        <begin position="227"/>
        <end position="249"/>
    </location>
</feature>
<keyword evidence="1" id="KW-0472">Membrane</keyword>
<evidence type="ECO:0000313" key="2">
    <source>
        <dbReference type="EMBL" id="EOL50090.1"/>
    </source>
</evidence>
<feature type="transmembrane region" description="Helical" evidence="1">
    <location>
        <begin position="286"/>
        <end position="303"/>
    </location>
</feature>
<protein>
    <recommendedName>
        <fullName evidence="4">Membrane protein 6-pyruvoyl-tetrahydropterin synthase-related domain-containing protein</fullName>
    </recommendedName>
</protein>
<proteinExistence type="predicted"/>
<keyword evidence="3" id="KW-1185">Reference proteome</keyword>
<name>R3X7N5_9ENTE</name>
<dbReference type="STRING" id="317735.RU98_GL001009"/>